<sequence>MTILQVTALAQGGLLASTGPAVNAPPIVVAVAGLLAGIGLIATGARMHRTKP</sequence>
<dbReference type="RefSeq" id="WP_377184720.1">
    <property type="nucleotide sequence ID" value="NZ_JBHUOG010000002.1"/>
</dbReference>
<keyword evidence="3" id="KW-1185">Reference proteome</keyword>
<accession>A0ABW5VTR6</accession>
<evidence type="ECO:0000313" key="2">
    <source>
        <dbReference type="EMBL" id="MFD2795043.1"/>
    </source>
</evidence>
<name>A0ABW5VTR6_9MICO</name>
<evidence type="ECO:0008006" key="4">
    <source>
        <dbReference type="Google" id="ProtNLM"/>
    </source>
</evidence>
<organism evidence="2 3">
    <name type="scientific">Promicromonospora vindobonensis</name>
    <dbReference type="NCBI Taxonomy" id="195748"/>
    <lineage>
        <taxon>Bacteria</taxon>
        <taxon>Bacillati</taxon>
        <taxon>Actinomycetota</taxon>
        <taxon>Actinomycetes</taxon>
        <taxon>Micrococcales</taxon>
        <taxon>Promicromonosporaceae</taxon>
        <taxon>Promicromonospora</taxon>
    </lineage>
</organism>
<keyword evidence="1" id="KW-0812">Transmembrane</keyword>
<dbReference type="EMBL" id="JBHUOG010000002">
    <property type="protein sequence ID" value="MFD2795043.1"/>
    <property type="molecule type" value="Genomic_DNA"/>
</dbReference>
<dbReference type="Proteomes" id="UP001597479">
    <property type="component" value="Unassembled WGS sequence"/>
</dbReference>
<keyword evidence="1" id="KW-0472">Membrane</keyword>
<proteinExistence type="predicted"/>
<keyword evidence="1" id="KW-1133">Transmembrane helix</keyword>
<protein>
    <recommendedName>
        <fullName evidence="4">LPXTG-motif cell wall-anchored protein</fullName>
    </recommendedName>
</protein>
<evidence type="ECO:0000256" key="1">
    <source>
        <dbReference type="SAM" id="Phobius"/>
    </source>
</evidence>
<gene>
    <name evidence="2" type="ORF">ACFS27_15905</name>
</gene>
<evidence type="ECO:0000313" key="3">
    <source>
        <dbReference type="Proteomes" id="UP001597479"/>
    </source>
</evidence>
<feature type="transmembrane region" description="Helical" evidence="1">
    <location>
        <begin position="26"/>
        <end position="45"/>
    </location>
</feature>
<reference evidence="3" key="1">
    <citation type="journal article" date="2019" name="Int. J. Syst. Evol. Microbiol.">
        <title>The Global Catalogue of Microorganisms (GCM) 10K type strain sequencing project: providing services to taxonomists for standard genome sequencing and annotation.</title>
        <authorList>
            <consortium name="The Broad Institute Genomics Platform"/>
            <consortium name="The Broad Institute Genome Sequencing Center for Infectious Disease"/>
            <person name="Wu L."/>
            <person name="Ma J."/>
        </authorList>
    </citation>
    <scope>NUCLEOTIDE SEQUENCE [LARGE SCALE GENOMIC DNA]</scope>
    <source>
        <strain evidence="3">CCM 7044</strain>
    </source>
</reference>
<comment type="caution">
    <text evidence="2">The sequence shown here is derived from an EMBL/GenBank/DDBJ whole genome shotgun (WGS) entry which is preliminary data.</text>
</comment>